<comment type="subcellular location">
    <subcellularLocation>
        <location evidence="1">Golgi apparatus membrane</location>
        <topology evidence="1">Peripheral membrane protein</topology>
    </subcellularLocation>
</comment>
<dbReference type="EMBL" id="PHWZ01000240">
    <property type="protein sequence ID" value="TEY54245.1"/>
    <property type="molecule type" value="Genomic_DNA"/>
</dbReference>
<comment type="similarity">
    <text evidence="2">Belongs to the COG1 family.</text>
</comment>
<keyword evidence="6" id="KW-0333">Golgi apparatus</keyword>
<sequence>MAATIPLSTTTCLTSSEAFKYPLPQIRQFHRDLTTELDEKNARLRTLVGGSYRQLLGTAEQILQMRQDISGVEEKLGKVGEGCGRNVLVGMVGGLGKLQGEMKNGKKGEEMRVVAKMKVLGMCGIVVGKLLRRPGRIDGDGGRGKGLVVAAKVLVLSRLLAKSLENTGDKEFVEEAKKKRSALTKRLLRAVEKTLVSVKDAEDRDDLVQTLCAYSLATSSGAKDVLRHFLNVRGEAMALAFDDEEESNKQTSGVLRALEIYTRTLLDVQALVPRRLSEALATLKTKPLLKDDSIRELEGLRLDVCERWFGDEIIYFTPYVRHDDLEGSLAVETLRGWAKKASEVLLEGFTKTLQGGLDFKVVVELRTKILEVWIRDGGKARGFDPSILLNGLRDVINKRLVDLLETRVGKLHLVGTEIESTLATWQEGTTDIHASLWDEDMMATELSNGGNIFKQDILARTFGRNDAVSRVVNSFHTWRHFIEEIGTYIDELKKQRWDDDLEDMEDDESLESRQNLLSKEDPQMLQDHLDSSLENSFQELHTKITSLVDQHKDSKHIGKISIYILRILRDIRAELPSNPALQKFGLSLVSSLHQNLAGMVSENAILTLAKSLKKKKVAGRALWEGTPELPVQPSPATFKFLRGLSTAMADAGSDLWSPVAVKVLKAHLDTQVEDQWSKALKEEEPSNGISDSPTDAPETNADEKEGDAPASTPAPVVEVDEEKLKDLLRQSLFDISVLQQALALQSDDKEDKLKNLADEVEGKLNLEARERKRVANGVVEYWKRCSLLFGLLA</sequence>
<keyword evidence="7" id="KW-0472">Membrane</keyword>
<evidence type="ECO:0000256" key="7">
    <source>
        <dbReference type="ARBA" id="ARBA00023136"/>
    </source>
</evidence>
<dbReference type="InterPro" id="IPR033370">
    <property type="entry name" value="COG1"/>
</dbReference>
<gene>
    <name evidence="9" type="ORF">BOTCAL_0240g00130</name>
</gene>
<dbReference type="Proteomes" id="UP000297299">
    <property type="component" value="Unassembled WGS sequence"/>
</dbReference>
<name>A0A4Y8CXZ4_9HELO</name>
<dbReference type="PANTHER" id="PTHR31658">
    <property type="entry name" value="CONSERVED OLIGOMERIC GOLGI COMPLEX SUBUNIT 1"/>
    <property type="match status" value="1"/>
</dbReference>
<evidence type="ECO:0000256" key="6">
    <source>
        <dbReference type="ARBA" id="ARBA00023034"/>
    </source>
</evidence>
<organism evidence="9 10">
    <name type="scientific">Botryotinia calthae</name>
    <dbReference type="NCBI Taxonomy" id="38488"/>
    <lineage>
        <taxon>Eukaryota</taxon>
        <taxon>Fungi</taxon>
        <taxon>Dikarya</taxon>
        <taxon>Ascomycota</taxon>
        <taxon>Pezizomycotina</taxon>
        <taxon>Leotiomycetes</taxon>
        <taxon>Helotiales</taxon>
        <taxon>Sclerotiniaceae</taxon>
        <taxon>Botryotinia</taxon>
    </lineage>
</organism>
<evidence type="ECO:0000256" key="4">
    <source>
        <dbReference type="ARBA" id="ARBA00022448"/>
    </source>
</evidence>
<evidence type="ECO:0000256" key="8">
    <source>
        <dbReference type="SAM" id="MobiDB-lite"/>
    </source>
</evidence>
<evidence type="ECO:0000313" key="9">
    <source>
        <dbReference type="EMBL" id="TEY54245.1"/>
    </source>
</evidence>
<dbReference type="Pfam" id="PF08700">
    <property type="entry name" value="VPS51_Exo84_N"/>
    <property type="match status" value="1"/>
</dbReference>
<accession>A0A4Y8CXZ4</accession>
<dbReference type="GO" id="GO:0015031">
    <property type="term" value="P:protein transport"/>
    <property type="evidence" value="ECO:0007669"/>
    <property type="project" value="UniProtKB-KW"/>
</dbReference>
<proteinExistence type="inferred from homology"/>
<reference evidence="9 10" key="1">
    <citation type="submission" date="2017-11" db="EMBL/GenBank/DDBJ databases">
        <title>Comparative genomics of Botrytis spp.</title>
        <authorList>
            <person name="Valero-Jimenez C.A."/>
            <person name="Tapia P."/>
            <person name="Veloso J."/>
            <person name="Silva-Moreno E."/>
            <person name="Staats M."/>
            <person name="Valdes J.H."/>
            <person name="Van Kan J.A.L."/>
        </authorList>
    </citation>
    <scope>NUCLEOTIDE SEQUENCE [LARGE SCALE GENOMIC DNA]</scope>
    <source>
        <strain evidence="9 10">MUCL2830</strain>
    </source>
</reference>
<keyword evidence="4" id="KW-0813">Transport</keyword>
<evidence type="ECO:0000256" key="1">
    <source>
        <dbReference type="ARBA" id="ARBA00004395"/>
    </source>
</evidence>
<evidence type="ECO:0000256" key="5">
    <source>
        <dbReference type="ARBA" id="ARBA00022927"/>
    </source>
</evidence>
<dbReference type="GO" id="GO:0000139">
    <property type="term" value="C:Golgi membrane"/>
    <property type="evidence" value="ECO:0007669"/>
    <property type="project" value="UniProtKB-SubCell"/>
</dbReference>
<dbReference type="PANTHER" id="PTHR31658:SF0">
    <property type="entry name" value="CONSERVED OLIGOMERIC GOLGI COMPLEX SUBUNIT 1"/>
    <property type="match status" value="1"/>
</dbReference>
<evidence type="ECO:0000256" key="2">
    <source>
        <dbReference type="ARBA" id="ARBA00006653"/>
    </source>
</evidence>
<comment type="caution">
    <text evidence="9">The sequence shown here is derived from an EMBL/GenBank/DDBJ whole genome shotgun (WGS) entry which is preliminary data.</text>
</comment>
<keyword evidence="10" id="KW-1185">Reference proteome</keyword>
<keyword evidence="5" id="KW-0653">Protein transport</keyword>
<evidence type="ECO:0000256" key="3">
    <source>
        <dbReference type="ARBA" id="ARBA00020978"/>
    </source>
</evidence>
<dbReference type="STRING" id="38488.A0A4Y8CXZ4"/>
<dbReference type="AlphaFoldDB" id="A0A4Y8CXZ4"/>
<evidence type="ECO:0000313" key="10">
    <source>
        <dbReference type="Proteomes" id="UP000297299"/>
    </source>
</evidence>
<dbReference type="GO" id="GO:0006891">
    <property type="term" value="P:intra-Golgi vesicle-mediated transport"/>
    <property type="evidence" value="ECO:0007669"/>
    <property type="project" value="InterPro"/>
</dbReference>
<dbReference type="GO" id="GO:0017119">
    <property type="term" value="C:Golgi transport complex"/>
    <property type="evidence" value="ECO:0007669"/>
    <property type="project" value="InterPro"/>
</dbReference>
<feature type="region of interest" description="Disordered" evidence="8">
    <location>
        <begin position="678"/>
        <end position="715"/>
    </location>
</feature>
<dbReference type="OrthoDB" id="46189at2759"/>
<protein>
    <recommendedName>
        <fullName evidence="3">Conserved oligomeric Golgi complex subunit 1</fullName>
    </recommendedName>
</protein>